<dbReference type="AlphaFoldDB" id="S0FIR3"/>
<protein>
    <submittedName>
        <fullName evidence="1">Uncharacterized protein</fullName>
    </submittedName>
</protein>
<dbReference type="STRING" id="1195236.CTER_2192"/>
<dbReference type="PATRIC" id="fig|1195236.3.peg.2494"/>
<proteinExistence type="predicted"/>
<accession>S0FIR3</accession>
<sequence length="170" mass="20493">MPNDWSNNPYMHMMNLPQKYEPMMEMPQEQLESMFPRCYYIIYPEVCRHCDRMVSKKGTMYTPNREELENIIDDIDNRVGHEVEAEYEDNEYAENPETMGTFENFEKMGAFENFQKERDDRQFGFGGGFFGGRRRFRRDLVSIILLRELLRRRRRPYGYGFGYPGGYGFY</sequence>
<dbReference type="Proteomes" id="UP000014155">
    <property type="component" value="Unassembled WGS sequence"/>
</dbReference>
<name>S0FIR3_RUMCE</name>
<evidence type="ECO:0000313" key="1">
    <source>
        <dbReference type="EMBL" id="EMS71900.1"/>
    </source>
</evidence>
<dbReference type="eggNOG" id="ENOG5033F0Q">
    <property type="taxonomic scope" value="Bacteria"/>
</dbReference>
<reference evidence="1 2" key="1">
    <citation type="journal article" date="2013" name="Genome Announc.">
        <title>Draft Genome Sequence of the Cellulolytic, Mesophilic, Anaerobic Bacterium Clostridium termitidis Strain CT1112 (DSM 5398).</title>
        <authorList>
            <person name="Lal S."/>
            <person name="Ramachandran U."/>
            <person name="Zhang X."/>
            <person name="Munir R."/>
            <person name="Sparling R."/>
            <person name="Levin D.B."/>
        </authorList>
    </citation>
    <scope>NUCLEOTIDE SEQUENCE [LARGE SCALE GENOMIC DNA]</scope>
    <source>
        <strain evidence="1 2">CT1112</strain>
    </source>
</reference>
<evidence type="ECO:0000313" key="2">
    <source>
        <dbReference type="Proteomes" id="UP000014155"/>
    </source>
</evidence>
<comment type="caution">
    <text evidence="1">The sequence shown here is derived from an EMBL/GenBank/DDBJ whole genome shotgun (WGS) entry which is preliminary data.</text>
</comment>
<gene>
    <name evidence="1" type="ORF">CTER_2192</name>
</gene>
<dbReference type="RefSeq" id="WP_004625880.1">
    <property type="nucleotide sequence ID" value="NZ_AORV01000033.1"/>
</dbReference>
<organism evidence="1 2">
    <name type="scientific">Ruminiclostridium cellobioparum subsp. termitidis CT1112</name>
    <dbReference type="NCBI Taxonomy" id="1195236"/>
    <lineage>
        <taxon>Bacteria</taxon>
        <taxon>Bacillati</taxon>
        <taxon>Bacillota</taxon>
        <taxon>Clostridia</taxon>
        <taxon>Eubacteriales</taxon>
        <taxon>Oscillospiraceae</taxon>
        <taxon>Ruminiclostridium</taxon>
    </lineage>
</organism>
<keyword evidence="2" id="KW-1185">Reference proteome</keyword>
<dbReference type="EMBL" id="AORV01000033">
    <property type="protein sequence ID" value="EMS71900.1"/>
    <property type="molecule type" value="Genomic_DNA"/>
</dbReference>